<protein>
    <submittedName>
        <fullName evidence="2">VOC family protein</fullName>
    </submittedName>
</protein>
<name>A0ABU9E007_9FLAO</name>
<comment type="caution">
    <text evidence="2">The sequence shown here is derived from an EMBL/GenBank/DDBJ whole genome shotgun (WGS) entry which is preliminary data.</text>
</comment>
<dbReference type="PANTHER" id="PTHR33990:SF1">
    <property type="entry name" value="PROTEIN YJDN"/>
    <property type="match status" value="1"/>
</dbReference>
<evidence type="ECO:0000313" key="3">
    <source>
        <dbReference type="Proteomes" id="UP001491349"/>
    </source>
</evidence>
<dbReference type="Pfam" id="PF06983">
    <property type="entry name" value="3-dmu-9_3-mt"/>
    <property type="match status" value="1"/>
</dbReference>
<sequence>MAKINPHLLFKGNTEAAFGFYQSVFGGEFTTLMRMKDLPGDPDNPLPESVANKIVFIALPIGNSDSLIGSDVGEQFMDEELVTGNRYTISITAESREEANKLYNGLSAGGIIEMPMDDSPLGSCFAMFADQFGIQWMLSFDPK</sequence>
<organism evidence="2 3">
    <name type="scientific">Flavobacterium buctense</name>
    <dbReference type="NCBI Taxonomy" id="1648146"/>
    <lineage>
        <taxon>Bacteria</taxon>
        <taxon>Pseudomonadati</taxon>
        <taxon>Bacteroidota</taxon>
        <taxon>Flavobacteriia</taxon>
        <taxon>Flavobacteriales</taxon>
        <taxon>Flavobacteriaceae</taxon>
        <taxon>Flavobacterium</taxon>
    </lineage>
</organism>
<evidence type="ECO:0000259" key="1">
    <source>
        <dbReference type="Pfam" id="PF06983"/>
    </source>
</evidence>
<dbReference type="Gene3D" id="3.10.180.10">
    <property type="entry name" value="2,3-Dihydroxybiphenyl 1,2-Dioxygenase, domain 1"/>
    <property type="match status" value="1"/>
</dbReference>
<dbReference type="PANTHER" id="PTHR33990">
    <property type="entry name" value="PROTEIN YJDN-RELATED"/>
    <property type="match status" value="1"/>
</dbReference>
<dbReference type="SUPFAM" id="SSF54593">
    <property type="entry name" value="Glyoxalase/Bleomycin resistance protein/Dihydroxybiphenyl dioxygenase"/>
    <property type="match status" value="1"/>
</dbReference>
<dbReference type="Proteomes" id="UP001491349">
    <property type="component" value="Unassembled WGS sequence"/>
</dbReference>
<dbReference type="InterPro" id="IPR028973">
    <property type="entry name" value="PhnB-like"/>
</dbReference>
<dbReference type="CDD" id="cd06588">
    <property type="entry name" value="PhnB_like"/>
    <property type="match status" value="1"/>
</dbReference>
<feature type="domain" description="PhnB-like" evidence="1">
    <location>
        <begin position="3"/>
        <end position="137"/>
    </location>
</feature>
<dbReference type="RefSeq" id="WP_187660451.1">
    <property type="nucleotide sequence ID" value="NZ_JACTAB010000004.1"/>
</dbReference>
<accession>A0ABU9E007</accession>
<keyword evidence="3" id="KW-1185">Reference proteome</keyword>
<evidence type="ECO:0000313" key="2">
    <source>
        <dbReference type="EMBL" id="MEK8179979.1"/>
    </source>
</evidence>
<dbReference type="EMBL" id="JBBPCB010000003">
    <property type="protein sequence ID" value="MEK8179979.1"/>
    <property type="molecule type" value="Genomic_DNA"/>
</dbReference>
<dbReference type="InterPro" id="IPR029068">
    <property type="entry name" value="Glyas_Bleomycin-R_OHBP_Dase"/>
</dbReference>
<gene>
    <name evidence="2" type="ORF">WMW71_06455</name>
</gene>
<reference evidence="2 3" key="1">
    <citation type="submission" date="2024-04" db="EMBL/GenBank/DDBJ databases">
        <title>draft genome sequnece of Flavobacterium buctense JCM 30750.</title>
        <authorList>
            <person name="Kim D.-U."/>
        </authorList>
    </citation>
    <scope>NUCLEOTIDE SEQUENCE [LARGE SCALE GENOMIC DNA]</scope>
    <source>
        <strain evidence="2 3">JCM 30750</strain>
    </source>
</reference>
<proteinExistence type="predicted"/>